<evidence type="ECO:0000313" key="6">
    <source>
        <dbReference type="Proteomes" id="UP000291116"/>
    </source>
</evidence>
<dbReference type="GO" id="GO:0006355">
    <property type="term" value="P:regulation of DNA-templated transcription"/>
    <property type="evidence" value="ECO:0007669"/>
    <property type="project" value="TreeGrafter"/>
</dbReference>
<feature type="compositionally biased region" description="Polar residues" evidence="3">
    <location>
        <begin position="229"/>
        <end position="248"/>
    </location>
</feature>
<dbReference type="CDD" id="cd04369">
    <property type="entry name" value="Bromodomain"/>
    <property type="match status" value="5"/>
</dbReference>
<evidence type="ECO:0000256" key="3">
    <source>
        <dbReference type="SAM" id="MobiDB-lite"/>
    </source>
</evidence>
<proteinExistence type="predicted"/>
<feature type="domain" description="Bromo" evidence="4">
    <location>
        <begin position="398"/>
        <end position="483"/>
    </location>
</feature>
<dbReference type="SUPFAM" id="SSF47370">
    <property type="entry name" value="Bromodomain"/>
    <property type="match status" value="6"/>
</dbReference>
<dbReference type="GO" id="GO:0005634">
    <property type="term" value="C:nucleus"/>
    <property type="evidence" value="ECO:0007669"/>
    <property type="project" value="TreeGrafter"/>
</dbReference>
<dbReference type="SMART" id="SM00297">
    <property type="entry name" value="BROMO"/>
    <property type="match status" value="6"/>
</dbReference>
<feature type="domain" description="Bromo" evidence="4">
    <location>
        <begin position="22"/>
        <end position="92"/>
    </location>
</feature>
<dbReference type="EMBL" id="CAACVS010000264">
    <property type="protein sequence ID" value="VEU40194.1"/>
    <property type="molecule type" value="Genomic_DNA"/>
</dbReference>
<reference evidence="5 6" key="1">
    <citation type="submission" date="2019-01" db="EMBL/GenBank/DDBJ databases">
        <authorList>
            <person name="Ferrante I. M."/>
        </authorList>
    </citation>
    <scope>NUCLEOTIDE SEQUENCE [LARGE SCALE GENOMIC DNA]</scope>
    <source>
        <strain evidence="5 6">B856</strain>
    </source>
</reference>
<dbReference type="GO" id="GO:0000785">
    <property type="term" value="C:chromatin"/>
    <property type="evidence" value="ECO:0007669"/>
    <property type="project" value="TreeGrafter"/>
</dbReference>
<dbReference type="Pfam" id="PF00439">
    <property type="entry name" value="Bromodomain"/>
    <property type="match status" value="6"/>
</dbReference>
<dbReference type="GO" id="GO:0006338">
    <property type="term" value="P:chromatin remodeling"/>
    <property type="evidence" value="ECO:0007669"/>
    <property type="project" value="TreeGrafter"/>
</dbReference>
<organism evidence="5 6">
    <name type="scientific">Pseudo-nitzschia multistriata</name>
    <dbReference type="NCBI Taxonomy" id="183589"/>
    <lineage>
        <taxon>Eukaryota</taxon>
        <taxon>Sar</taxon>
        <taxon>Stramenopiles</taxon>
        <taxon>Ochrophyta</taxon>
        <taxon>Bacillariophyta</taxon>
        <taxon>Bacillariophyceae</taxon>
        <taxon>Bacillariophycidae</taxon>
        <taxon>Bacillariales</taxon>
        <taxon>Bacillariaceae</taxon>
        <taxon>Pseudo-nitzschia</taxon>
    </lineage>
</organism>
<feature type="compositionally biased region" description="Polar residues" evidence="3">
    <location>
        <begin position="277"/>
        <end position="308"/>
    </location>
</feature>
<dbReference type="InterPro" id="IPR050935">
    <property type="entry name" value="Bromo_chromatin_reader"/>
</dbReference>
<feature type="region of interest" description="Disordered" evidence="3">
    <location>
        <begin position="137"/>
        <end position="360"/>
    </location>
</feature>
<feature type="region of interest" description="Disordered" evidence="3">
    <location>
        <begin position="790"/>
        <end position="836"/>
    </location>
</feature>
<dbReference type="Gene3D" id="1.20.920.10">
    <property type="entry name" value="Bromodomain-like"/>
    <property type="match status" value="6"/>
</dbReference>
<feature type="compositionally biased region" description="Basic residues" evidence="3">
    <location>
        <begin position="1388"/>
        <end position="1400"/>
    </location>
</feature>
<feature type="domain" description="Bromo" evidence="4">
    <location>
        <begin position="927"/>
        <end position="993"/>
    </location>
</feature>
<keyword evidence="6" id="KW-1185">Reference proteome</keyword>
<feature type="compositionally biased region" description="Low complexity" evidence="3">
    <location>
        <begin position="202"/>
        <end position="221"/>
    </location>
</feature>
<dbReference type="Proteomes" id="UP000291116">
    <property type="component" value="Unassembled WGS sequence"/>
</dbReference>
<feature type="domain" description="Bromo" evidence="4">
    <location>
        <begin position="546"/>
        <end position="620"/>
    </location>
</feature>
<dbReference type="PANTHER" id="PTHR22880">
    <property type="entry name" value="FALZ-RELATED BROMODOMAIN-CONTAINING PROTEINS"/>
    <property type="match status" value="1"/>
</dbReference>
<feature type="compositionally biased region" description="Polar residues" evidence="3">
    <location>
        <begin position="317"/>
        <end position="327"/>
    </location>
</feature>
<accession>A0A448ZDV0</accession>
<feature type="compositionally biased region" description="Low complexity" evidence="3">
    <location>
        <begin position="174"/>
        <end position="194"/>
    </location>
</feature>
<dbReference type="PROSITE" id="PS50014">
    <property type="entry name" value="BROMODOMAIN_2"/>
    <property type="match status" value="6"/>
</dbReference>
<feature type="domain" description="Bromo" evidence="4">
    <location>
        <begin position="1108"/>
        <end position="1160"/>
    </location>
</feature>
<dbReference type="InterPro" id="IPR036427">
    <property type="entry name" value="Bromodomain-like_sf"/>
</dbReference>
<name>A0A448ZDV0_9STRA</name>
<evidence type="ECO:0000256" key="2">
    <source>
        <dbReference type="PROSITE-ProRule" id="PRU00035"/>
    </source>
</evidence>
<sequence length="1410" mass="156260">MKMTQQDMDLCKGLIKSLKSGKYSNFNALFLNPFDLSHTPGYLDVCGRVMDLSTLSQNIENGFYSSRNQVYEDCNLIFENAIRYHSDKDTTKWIIKPAQQMLKIAKREQQKIEKKVVSSGGTATSLPKIKLKLGASGGDKPKIKIKQPAARATGATISRGKTPPTGAVGVASRGKTSPTSATAGSSSSPSVKAPLNKKPRLTLKLGLGKSKTTSESSSKNTQKAVVPASVTTTKKSNASPKISLKTSAGSGGSRGKELPKGVTQPSTGKALPKGVTVPSTAETNNKAATGTSSGSYKVTKATKTSGSKPTGAKASIQKATTPKSTIRATAATTSSNKPKTSTTKGKPKGSKAKSVNKKEKNKFTLKASSAYKATAGGLPMTPSRKAQCYKILNGIKRRKAKNIVWFEKPVSDKKLIQDYKAKIKYPMDLSTMQTKLDNTTFGPGGTSNTSSSKGYTTVAAFVWDLRRIFGNCLRYNTTNGKDSLRPIAVETLDAADQLCTFFLAKHEYAQNATAASATPLYPPLLFCWKLCVNVIDTLYNLTNPQDGNPTAYYFMHPVSFFFGGTLPVDYLHKAPNPMDFGTVTSQLMEGQYTTLDQFESDCKLVISNCMAYYGEKTESKSFCDQAQRLNQVLQQQLDALNRYVKSSAGLAAANKAKLGVSTATLLPKPPMSLLLKILADLREQKYTDKATKITEPAMANFEKPVSVAVIPDYMQYVQSPMDLQTVDRKIRNVQYTTPEDFEYDMVLMFQNCITYNSARKMDHLVALGRFGLKSFRRIFSTRMKVLDDPSSAKPTPVLGMSGSSGSSSIRKDPPTVGIGQGPSKKIKLSTSGSGKAAPRISLSAATLSEAQKAAAKSKSNNSIKLSTNKAKSNQPVPLHIAIAQVKERFPLRRDVKTLQSWEASCARFFKELKRHPWISAARPKFVFNVPVPVLFPGLREAYGMKIKKPMDLTTAECTLLAGNRYTAPEDFVNDVALVFANAICFNKDARDVGDPLSCAYYDASIHLLKYTRWLSLEILTEHFEDDEYIDEPEDDGLPLKSWKLTKGNQKMSRSEMEKIVLNEPLEKSLEGDRFTWMEAECEKLLKALRHQSDNKYMTFFVHGDNFPPDYSAFISRPMYWEKVQKTLKKRNYDTFRGIIEDLRLIFTNALKYNAKYKNETETVSGKAFEGARVMSKKLEIAINKLMVTVSDRVERERIDHNNAEREIEAEERRERERIRAQWKSESAGEASRDPVKVEGSLRVRSSIRLSINRRQSDTDFEVPFFEEEYDGQHDQSLAEVMKEHKATFERQRNELVTMQKSTQVIGQSVYNRMLQSARAREWISDEQSRLGIMHSTPMVATAKQAPAAAITSPVDAASVPEPSSVSAMLSENDRDILTIKLTSKAISKQKKKMARKRKRAAMMDWGDDDE</sequence>
<evidence type="ECO:0000256" key="1">
    <source>
        <dbReference type="ARBA" id="ARBA00023117"/>
    </source>
</evidence>
<feature type="compositionally biased region" description="Basic residues" evidence="3">
    <location>
        <begin position="345"/>
        <end position="355"/>
    </location>
</feature>
<feature type="region of interest" description="Disordered" evidence="3">
    <location>
        <begin position="1388"/>
        <end position="1410"/>
    </location>
</feature>
<keyword evidence="1 2" id="KW-0103">Bromodomain</keyword>
<dbReference type="PRINTS" id="PR00503">
    <property type="entry name" value="BROMODOMAIN"/>
</dbReference>
<dbReference type="InterPro" id="IPR001487">
    <property type="entry name" value="Bromodomain"/>
</dbReference>
<evidence type="ECO:0000313" key="5">
    <source>
        <dbReference type="EMBL" id="VEU40194.1"/>
    </source>
</evidence>
<dbReference type="PANTHER" id="PTHR22880:SF225">
    <property type="entry name" value="BROMODOMAIN-CONTAINING PROTEIN BET-1-RELATED"/>
    <property type="match status" value="1"/>
</dbReference>
<feature type="compositionally biased region" description="Low complexity" evidence="3">
    <location>
        <begin position="328"/>
        <end position="344"/>
    </location>
</feature>
<gene>
    <name evidence="5" type="ORF">PSNMU_V1.4_AUG-EV-PASAV3_0070720</name>
</gene>
<evidence type="ECO:0000259" key="4">
    <source>
        <dbReference type="PROSITE" id="PS50014"/>
    </source>
</evidence>
<feature type="domain" description="Bromo" evidence="4">
    <location>
        <begin position="701"/>
        <end position="763"/>
    </location>
</feature>
<protein>
    <recommendedName>
        <fullName evidence="4">Bromo domain-containing protein</fullName>
    </recommendedName>
</protein>
<dbReference type="OrthoDB" id="21449at2759"/>